<keyword evidence="1" id="KW-0732">Signal</keyword>
<dbReference type="EMBL" id="MU001675">
    <property type="protein sequence ID" value="KAF2459376.1"/>
    <property type="molecule type" value="Genomic_DNA"/>
</dbReference>
<protein>
    <recommendedName>
        <fullName evidence="2">Endo-1,3(4)-beta-glucanase 1 carbohydrate binding domain-containing protein</fullName>
    </recommendedName>
</protein>
<evidence type="ECO:0000313" key="4">
    <source>
        <dbReference type="Proteomes" id="UP000799766"/>
    </source>
</evidence>
<feature type="signal peptide" evidence="1">
    <location>
        <begin position="1"/>
        <end position="19"/>
    </location>
</feature>
<proteinExistence type="predicted"/>
<feature type="domain" description="Endo-1,3(4)-beta-glucanase 1 carbohydrate binding" evidence="2">
    <location>
        <begin position="35"/>
        <end position="82"/>
    </location>
</feature>
<dbReference type="OrthoDB" id="5430620at2759"/>
<evidence type="ECO:0000256" key="1">
    <source>
        <dbReference type="SAM" id="SignalP"/>
    </source>
</evidence>
<keyword evidence="4" id="KW-1185">Reference proteome</keyword>
<gene>
    <name evidence="3" type="ORF">BDY21DRAFT_370140</name>
</gene>
<name>A0A6A6P5U8_9PEZI</name>
<feature type="chain" id="PRO_5025648987" description="Endo-1,3(4)-beta-glucanase 1 carbohydrate binding domain-containing protein" evidence="1">
    <location>
        <begin position="20"/>
        <end position="260"/>
    </location>
</feature>
<dbReference type="InterPro" id="IPR018909">
    <property type="entry name" value="Eng1_septum"/>
</dbReference>
<evidence type="ECO:0000259" key="2">
    <source>
        <dbReference type="Pfam" id="PF10645"/>
    </source>
</evidence>
<evidence type="ECO:0000313" key="3">
    <source>
        <dbReference type="EMBL" id="KAF2459376.1"/>
    </source>
</evidence>
<organism evidence="3 4">
    <name type="scientific">Lineolata rhizophorae</name>
    <dbReference type="NCBI Taxonomy" id="578093"/>
    <lineage>
        <taxon>Eukaryota</taxon>
        <taxon>Fungi</taxon>
        <taxon>Dikarya</taxon>
        <taxon>Ascomycota</taxon>
        <taxon>Pezizomycotina</taxon>
        <taxon>Dothideomycetes</taxon>
        <taxon>Dothideomycetes incertae sedis</taxon>
        <taxon>Lineolatales</taxon>
        <taxon>Lineolataceae</taxon>
        <taxon>Lineolata</taxon>
    </lineage>
</organism>
<reference evidence="3" key="1">
    <citation type="journal article" date="2020" name="Stud. Mycol.">
        <title>101 Dothideomycetes genomes: a test case for predicting lifestyles and emergence of pathogens.</title>
        <authorList>
            <person name="Haridas S."/>
            <person name="Albert R."/>
            <person name="Binder M."/>
            <person name="Bloem J."/>
            <person name="Labutti K."/>
            <person name="Salamov A."/>
            <person name="Andreopoulos B."/>
            <person name="Baker S."/>
            <person name="Barry K."/>
            <person name="Bills G."/>
            <person name="Bluhm B."/>
            <person name="Cannon C."/>
            <person name="Castanera R."/>
            <person name="Culley D."/>
            <person name="Daum C."/>
            <person name="Ezra D."/>
            <person name="Gonzalez J."/>
            <person name="Henrissat B."/>
            <person name="Kuo A."/>
            <person name="Liang C."/>
            <person name="Lipzen A."/>
            <person name="Lutzoni F."/>
            <person name="Magnuson J."/>
            <person name="Mondo S."/>
            <person name="Nolan M."/>
            <person name="Ohm R."/>
            <person name="Pangilinan J."/>
            <person name="Park H.-J."/>
            <person name="Ramirez L."/>
            <person name="Alfaro M."/>
            <person name="Sun H."/>
            <person name="Tritt A."/>
            <person name="Yoshinaga Y."/>
            <person name="Zwiers L.-H."/>
            <person name="Turgeon B."/>
            <person name="Goodwin S."/>
            <person name="Spatafora J."/>
            <person name="Crous P."/>
            <person name="Grigoriev I."/>
        </authorList>
    </citation>
    <scope>NUCLEOTIDE SEQUENCE</scope>
    <source>
        <strain evidence="3">ATCC 16933</strain>
    </source>
</reference>
<accession>A0A6A6P5U8</accession>
<dbReference type="Proteomes" id="UP000799766">
    <property type="component" value="Unassembled WGS sequence"/>
</dbReference>
<dbReference type="Pfam" id="PF10645">
    <property type="entry name" value="Carb_bind"/>
    <property type="match status" value="1"/>
</dbReference>
<dbReference type="GO" id="GO:0030246">
    <property type="term" value="F:carbohydrate binding"/>
    <property type="evidence" value="ECO:0007669"/>
    <property type="project" value="InterPro"/>
</dbReference>
<sequence length="260" mass="28343">MAPTTFLSALALLPVLARATPISATEVASMDLKPCGDAFYSDDAYTCYNDSQLCPIVFGELTVSCGDACYSSSLYTCEDGILSTLAVADGPFEFKARSANEELDGQNIGACGLEFLVGLEDPLPQDCLYCYNAPPLYECDRYENHTVLLPNGEMQVDVPGSQWWHIDGETGQLVYDRGGRGGNGPQHNGDVKIYENGYFAYLDVAGELYGVWLACPSEEREGTWTVWAPTEENMQKEDCEQIKITTSLNSDDSAGAYSYA</sequence>
<dbReference type="AlphaFoldDB" id="A0A6A6P5U8"/>